<gene>
    <name evidence="1" type="ORF">F383_37342</name>
</gene>
<protein>
    <submittedName>
        <fullName evidence="1">Uncharacterized protein</fullName>
    </submittedName>
</protein>
<keyword evidence="2" id="KW-1185">Reference proteome</keyword>
<evidence type="ECO:0000313" key="2">
    <source>
        <dbReference type="Proteomes" id="UP000032142"/>
    </source>
</evidence>
<sequence length="13" mass="1463">MTVAYPLSTMLHV</sequence>
<accession>A0A0B0MC49</accession>
<name>A0A0B0MC49_GOSAR</name>
<dbReference type="EMBL" id="JRRC01022167">
    <property type="protein sequence ID" value="KHF97931.1"/>
    <property type="molecule type" value="Genomic_DNA"/>
</dbReference>
<comment type="caution">
    <text evidence="1">The sequence shown here is derived from an EMBL/GenBank/DDBJ whole genome shotgun (WGS) entry which is preliminary data.</text>
</comment>
<proteinExistence type="predicted"/>
<dbReference type="Proteomes" id="UP000032142">
    <property type="component" value="Unassembled WGS sequence"/>
</dbReference>
<organism evidence="1 2">
    <name type="scientific">Gossypium arboreum</name>
    <name type="common">Tree cotton</name>
    <name type="synonym">Gossypium nanking</name>
    <dbReference type="NCBI Taxonomy" id="29729"/>
    <lineage>
        <taxon>Eukaryota</taxon>
        <taxon>Viridiplantae</taxon>
        <taxon>Streptophyta</taxon>
        <taxon>Embryophyta</taxon>
        <taxon>Tracheophyta</taxon>
        <taxon>Spermatophyta</taxon>
        <taxon>Magnoliopsida</taxon>
        <taxon>eudicotyledons</taxon>
        <taxon>Gunneridae</taxon>
        <taxon>Pentapetalae</taxon>
        <taxon>rosids</taxon>
        <taxon>malvids</taxon>
        <taxon>Malvales</taxon>
        <taxon>Malvaceae</taxon>
        <taxon>Malvoideae</taxon>
        <taxon>Gossypium</taxon>
    </lineage>
</organism>
<reference evidence="2" key="1">
    <citation type="submission" date="2014-09" db="EMBL/GenBank/DDBJ databases">
        <authorList>
            <person name="Mudge J."/>
            <person name="Ramaraj T."/>
            <person name="Lindquist I.E."/>
            <person name="Bharti A.K."/>
            <person name="Sundararajan A."/>
            <person name="Cameron C.T."/>
            <person name="Woodward J.E."/>
            <person name="May G.D."/>
            <person name="Brubaker C."/>
            <person name="Broadhvest J."/>
            <person name="Wilkins T.A."/>
        </authorList>
    </citation>
    <scope>NUCLEOTIDE SEQUENCE</scope>
    <source>
        <strain evidence="2">cv. AKA8401</strain>
    </source>
</reference>
<evidence type="ECO:0000313" key="1">
    <source>
        <dbReference type="EMBL" id="KHF97931.1"/>
    </source>
</evidence>